<dbReference type="InterPro" id="IPR036875">
    <property type="entry name" value="Znf_CCHC_sf"/>
</dbReference>
<dbReference type="SUPFAM" id="SSF56672">
    <property type="entry name" value="DNA/RNA polymerases"/>
    <property type="match status" value="1"/>
</dbReference>
<evidence type="ECO:0000256" key="4">
    <source>
        <dbReference type="ARBA" id="ARBA00022695"/>
    </source>
</evidence>
<dbReference type="CDD" id="cd01647">
    <property type="entry name" value="RT_LTR"/>
    <property type="match status" value="1"/>
</dbReference>
<proteinExistence type="predicted"/>
<dbReference type="STRING" id="34475.A0A4Y9YEV9"/>
<evidence type="ECO:0000259" key="12">
    <source>
        <dbReference type="PROSITE" id="PS50878"/>
    </source>
</evidence>
<dbReference type="Pfam" id="PF00098">
    <property type="entry name" value="zf-CCHC"/>
    <property type="match status" value="1"/>
</dbReference>
<accession>A0A4Y9YEV9</accession>
<feature type="compositionally biased region" description="Low complexity" evidence="10">
    <location>
        <begin position="189"/>
        <end position="206"/>
    </location>
</feature>
<dbReference type="InterPro" id="IPR043502">
    <property type="entry name" value="DNA/RNA_pol_sf"/>
</dbReference>
<dbReference type="PROSITE" id="PS50878">
    <property type="entry name" value="RT_POL"/>
    <property type="match status" value="1"/>
</dbReference>
<evidence type="ECO:0000256" key="10">
    <source>
        <dbReference type="SAM" id="MobiDB-lite"/>
    </source>
</evidence>
<evidence type="ECO:0000313" key="13">
    <source>
        <dbReference type="EMBL" id="TFY61096.1"/>
    </source>
</evidence>
<feature type="non-terminal residue" evidence="13">
    <location>
        <position position="1246"/>
    </location>
</feature>
<dbReference type="InterPro" id="IPR043128">
    <property type="entry name" value="Rev_trsase/Diguanyl_cyclase"/>
</dbReference>
<gene>
    <name evidence="13" type="ORF">EVJ58_g4727</name>
</gene>
<keyword evidence="9" id="KW-0863">Zinc-finger</keyword>
<dbReference type="CDD" id="cd09274">
    <property type="entry name" value="RNase_HI_RT_Ty3"/>
    <property type="match status" value="1"/>
</dbReference>
<dbReference type="CDD" id="cd00303">
    <property type="entry name" value="retropepsin_like"/>
    <property type="match status" value="1"/>
</dbReference>
<dbReference type="GO" id="GO:0008270">
    <property type="term" value="F:zinc ion binding"/>
    <property type="evidence" value="ECO:0007669"/>
    <property type="project" value="UniProtKB-KW"/>
</dbReference>
<sequence>MVGALGYKLKKQRHGATISHFLTGHAYEFYVTTVSQNARSWTKETIFIEMFNYCFPVDFRMRQRDKLRRSYQRGRTVREYVHELDNLFLMAGVWSEREKVDKLWTGLQPYIQKGLWKDKLTPMHSSYTEIREAAEIIEIAENIGQPSRNNRADEGPQGGGLDRPQRGPNRREKRKASRDGQRRPKDSPPRASGSGSTAPAASGSRTHSAPSRRPQQKGSQRRTQLTNEERKQLSAEGKCFICRETGHISRNCPKNTVKGNRTSAPGVPTYNIDIDLGEVNALHDIAESTARIDELELSCMLFEVDDEDLDDLPELQMVSDLSSDEDSEYDEPRVTDRGGCSSCPHADNIHEETDCISGMEDVLVSTLAADMLSDLPLTVNGKRKRMTIGDLYGARARDVLRQAAPYCCNGTAAQVPANQHYDFLVYEVAPMDEGQSRIHWIMNPYTLKDTYIESSKLRDPAFDLPAWFRMQVAFERQHVDCCATRPSNSMGDALVIKVEELLNEYILWPNLGTDESAHCQPRFECLSGEECVEIYDTYLWIVSTIPTRSLENGWFDVVHFYAKMAYRRVLGPVFGLDDLEGELIGLFRDSVPIVELNSIEVNSNRVDRNASGPSALPALQRNAAVPRDFQRLIPEPAIVVIQINGQPARTLLDSGSMADFLSARFAHQIGVKTFELARPLPVHLAVQGSRAKINLGCKARLSYQAISDVERYFDIVNLLNYDVILGTPFMFQHQITLGLNPTTVEIGSAVARPLEGKRLRVLESRAAEVLDDRLEQVREQLHALREAWIEKRDAYLKSGRWQMSSARNTCPMLLLKKPGTGTKGVPPKLRCVVDVRERNANTEKLTSPLPDMDSILRHAASHPFLSLVDGKDAYDQIRVEPDHVERTAMTTPDGNMVSLVMQQGDCNAVATYQSLMNYLFGPYIGRFLDVYLDDIVIYSKTLQEHVEHVKIVVDILRKEKLYLGADKLKFLCKELKLLGRIIVNGGIQMDPDKVDSVVNWKVPTNRELLRGFLGSVGYLADDIATIRIPMGILTSLTGLDASYKWDFTHQRAFEEIKRLVQAHRDHRRIPLDYSSEAQPIWLVTDGSHGGIAGVVSQGPNFREAHVAAFYLAKLSSAQMNYPVHEIEMLAGVESMRRHREILLGCHFTWLTDHKGLVHLTKQRNLSGRQARWLEKMAEFDFEVQYVPGVDNVLADALSRIYAHDAPGTVRAASEYAQYDEDESFSTHLAAAAISMPVFAGLEALAV</sequence>
<evidence type="ECO:0000256" key="3">
    <source>
        <dbReference type="ARBA" id="ARBA00022679"/>
    </source>
</evidence>
<dbReference type="Proteomes" id="UP000298390">
    <property type="component" value="Unassembled WGS sequence"/>
</dbReference>
<feature type="compositionally biased region" description="Polar residues" evidence="10">
    <location>
        <begin position="216"/>
        <end position="226"/>
    </location>
</feature>
<keyword evidence="5" id="KW-0540">Nuclease</keyword>
<organism evidence="13 14">
    <name type="scientific">Rhodofomes roseus</name>
    <dbReference type="NCBI Taxonomy" id="34475"/>
    <lineage>
        <taxon>Eukaryota</taxon>
        <taxon>Fungi</taxon>
        <taxon>Dikarya</taxon>
        <taxon>Basidiomycota</taxon>
        <taxon>Agaricomycotina</taxon>
        <taxon>Agaricomycetes</taxon>
        <taxon>Polyporales</taxon>
        <taxon>Rhodofomes</taxon>
    </lineage>
</organism>
<dbReference type="PANTHER" id="PTHR37984">
    <property type="entry name" value="PROTEIN CBG26694"/>
    <property type="match status" value="1"/>
</dbReference>
<dbReference type="SUPFAM" id="SSF50630">
    <property type="entry name" value="Acid proteases"/>
    <property type="match status" value="1"/>
</dbReference>
<evidence type="ECO:0000256" key="1">
    <source>
        <dbReference type="ARBA" id="ARBA00012493"/>
    </source>
</evidence>
<keyword evidence="8" id="KW-0695">RNA-directed DNA polymerase</keyword>
<dbReference type="Gene3D" id="2.40.70.10">
    <property type="entry name" value="Acid Proteases"/>
    <property type="match status" value="1"/>
</dbReference>
<evidence type="ECO:0000256" key="6">
    <source>
        <dbReference type="ARBA" id="ARBA00022759"/>
    </source>
</evidence>
<dbReference type="InterPro" id="IPR001878">
    <property type="entry name" value="Znf_CCHC"/>
</dbReference>
<feature type="region of interest" description="Disordered" evidence="10">
    <location>
        <begin position="141"/>
        <end position="233"/>
    </location>
</feature>
<dbReference type="EMBL" id="SEKV01000223">
    <property type="protein sequence ID" value="TFY61096.1"/>
    <property type="molecule type" value="Genomic_DNA"/>
</dbReference>
<dbReference type="GO" id="GO:0003676">
    <property type="term" value="F:nucleic acid binding"/>
    <property type="evidence" value="ECO:0007669"/>
    <property type="project" value="InterPro"/>
</dbReference>
<dbReference type="EC" id="2.7.7.49" evidence="1"/>
<dbReference type="PANTHER" id="PTHR37984:SF5">
    <property type="entry name" value="PROTEIN NYNRIN-LIKE"/>
    <property type="match status" value="1"/>
</dbReference>
<keyword evidence="4" id="KW-0548">Nucleotidyltransferase</keyword>
<feature type="domain" description="Reverse transcriptase" evidence="12">
    <location>
        <begin position="796"/>
        <end position="982"/>
    </location>
</feature>
<dbReference type="Pfam" id="PF17917">
    <property type="entry name" value="RT_RNaseH"/>
    <property type="match status" value="1"/>
</dbReference>
<dbReference type="GO" id="GO:0016787">
    <property type="term" value="F:hydrolase activity"/>
    <property type="evidence" value="ECO:0007669"/>
    <property type="project" value="UniProtKB-KW"/>
</dbReference>
<evidence type="ECO:0000256" key="7">
    <source>
        <dbReference type="ARBA" id="ARBA00022801"/>
    </source>
</evidence>
<keyword evidence="6" id="KW-0255">Endonuclease</keyword>
<dbReference type="Pfam" id="PF08284">
    <property type="entry name" value="RVP_2"/>
    <property type="match status" value="1"/>
</dbReference>
<dbReference type="PROSITE" id="PS50158">
    <property type="entry name" value="ZF_CCHC"/>
    <property type="match status" value="1"/>
</dbReference>
<evidence type="ECO:0000313" key="14">
    <source>
        <dbReference type="Proteomes" id="UP000298390"/>
    </source>
</evidence>
<dbReference type="GO" id="GO:0006397">
    <property type="term" value="P:mRNA processing"/>
    <property type="evidence" value="ECO:0007669"/>
    <property type="project" value="UniProtKB-KW"/>
</dbReference>
<feature type="compositionally biased region" description="Basic and acidic residues" evidence="10">
    <location>
        <begin position="177"/>
        <end position="188"/>
    </location>
</feature>
<dbReference type="InterPro" id="IPR041373">
    <property type="entry name" value="RT_RNaseH"/>
</dbReference>
<keyword evidence="9" id="KW-0479">Metal-binding</keyword>
<feature type="domain" description="CCHC-type" evidence="11">
    <location>
        <begin position="238"/>
        <end position="254"/>
    </location>
</feature>
<comment type="caution">
    <text evidence="13">The sequence shown here is derived from an EMBL/GenBank/DDBJ whole genome shotgun (WGS) entry which is preliminary data.</text>
</comment>
<dbReference type="Gene3D" id="3.30.70.270">
    <property type="match status" value="2"/>
</dbReference>
<keyword evidence="2" id="KW-0507">mRNA processing</keyword>
<dbReference type="Pfam" id="PF00078">
    <property type="entry name" value="RVT_1"/>
    <property type="match status" value="1"/>
</dbReference>
<keyword evidence="9" id="KW-0862">Zinc</keyword>
<dbReference type="SMART" id="SM00343">
    <property type="entry name" value="ZnF_C2HC"/>
    <property type="match status" value="1"/>
</dbReference>
<dbReference type="AlphaFoldDB" id="A0A4Y9YEV9"/>
<dbReference type="InterPro" id="IPR050951">
    <property type="entry name" value="Retrovirus_Pol_polyprotein"/>
</dbReference>
<dbReference type="GO" id="GO:0003964">
    <property type="term" value="F:RNA-directed DNA polymerase activity"/>
    <property type="evidence" value="ECO:0007669"/>
    <property type="project" value="UniProtKB-KW"/>
</dbReference>
<evidence type="ECO:0000256" key="9">
    <source>
        <dbReference type="PROSITE-ProRule" id="PRU00047"/>
    </source>
</evidence>
<dbReference type="Gene3D" id="4.10.60.10">
    <property type="entry name" value="Zinc finger, CCHC-type"/>
    <property type="match status" value="1"/>
</dbReference>
<dbReference type="Gene3D" id="3.10.10.10">
    <property type="entry name" value="HIV Type 1 Reverse Transcriptase, subunit A, domain 1"/>
    <property type="match status" value="1"/>
</dbReference>
<dbReference type="SUPFAM" id="SSF57756">
    <property type="entry name" value="Retrovirus zinc finger-like domains"/>
    <property type="match status" value="1"/>
</dbReference>
<reference evidence="13 14" key="1">
    <citation type="submission" date="2019-01" db="EMBL/GenBank/DDBJ databases">
        <title>Genome sequencing of the rare red list fungi Fomitopsis rosea.</title>
        <authorList>
            <person name="Buettner E."/>
            <person name="Kellner H."/>
        </authorList>
    </citation>
    <scope>NUCLEOTIDE SEQUENCE [LARGE SCALE GENOMIC DNA]</scope>
    <source>
        <strain evidence="13 14">DSM 105464</strain>
    </source>
</reference>
<name>A0A4Y9YEV9_9APHY</name>
<dbReference type="GO" id="GO:0004519">
    <property type="term" value="F:endonuclease activity"/>
    <property type="evidence" value="ECO:0007669"/>
    <property type="project" value="UniProtKB-KW"/>
</dbReference>
<dbReference type="InterPro" id="IPR000477">
    <property type="entry name" value="RT_dom"/>
</dbReference>
<keyword evidence="3" id="KW-0808">Transferase</keyword>
<dbReference type="InterPro" id="IPR021109">
    <property type="entry name" value="Peptidase_aspartic_dom_sf"/>
</dbReference>
<protein>
    <recommendedName>
        <fullName evidence="1">RNA-directed DNA polymerase</fullName>
        <ecNumber evidence="1">2.7.7.49</ecNumber>
    </recommendedName>
</protein>
<evidence type="ECO:0000259" key="11">
    <source>
        <dbReference type="PROSITE" id="PS50158"/>
    </source>
</evidence>
<evidence type="ECO:0000256" key="2">
    <source>
        <dbReference type="ARBA" id="ARBA00022664"/>
    </source>
</evidence>
<feature type="region of interest" description="Disordered" evidence="10">
    <location>
        <begin position="319"/>
        <end position="338"/>
    </location>
</feature>
<keyword evidence="7" id="KW-0378">Hydrolase</keyword>
<evidence type="ECO:0000256" key="8">
    <source>
        <dbReference type="ARBA" id="ARBA00022918"/>
    </source>
</evidence>
<evidence type="ECO:0000256" key="5">
    <source>
        <dbReference type="ARBA" id="ARBA00022722"/>
    </source>
</evidence>